<keyword evidence="2" id="KW-1185">Reference proteome</keyword>
<comment type="caution">
    <text evidence="1">The sequence shown here is derived from an EMBL/GenBank/DDBJ whole genome shotgun (WGS) entry which is preliminary data.</text>
</comment>
<accession>A0AAE3JID0</accession>
<dbReference type="AlphaFoldDB" id="A0AAE3JID0"/>
<proteinExistence type="predicted"/>
<dbReference type="Proteomes" id="UP001198182">
    <property type="component" value="Unassembled WGS sequence"/>
</dbReference>
<dbReference type="EMBL" id="JAJEQR010000149">
    <property type="protein sequence ID" value="MCC2232931.1"/>
    <property type="molecule type" value="Genomic_DNA"/>
</dbReference>
<protein>
    <submittedName>
        <fullName evidence="1">Uncharacterized protein</fullName>
    </submittedName>
</protein>
<evidence type="ECO:0000313" key="2">
    <source>
        <dbReference type="Proteomes" id="UP001198182"/>
    </source>
</evidence>
<evidence type="ECO:0000313" key="1">
    <source>
        <dbReference type="EMBL" id="MCC2232931.1"/>
    </source>
</evidence>
<sequence length="84" mass="9802">MTRKEFIDGLIENGINPNIVNFDDDVWKDGYCVRKNYFGWEVFTRDRGIEFNAIGFPSESNALESLYESLVSFCQKFGPEYLNM</sequence>
<organism evidence="1 2">
    <name type="scientific">Hominifimenecus microfluidus</name>
    <dbReference type="NCBI Taxonomy" id="2885348"/>
    <lineage>
        <taxon>Bacteria</taxon>
        <taxon>Bacillati</taxon>
        <taxon>Bacillota</taxon>
        <taxon>Clostridia</taxon>
        <taxon>Lachnospirales</taxon>
        <taxon>Lachnospiraceae</taxon>
        <taxon>Hominifimenecus</taxon>
    </lineage>
</organism>
<gene>
    <name evidence="1" type="ORF">LKD81_18495</name>
</gene>
<reference evidence="1" key="1">
    <citation type="submission" date="2021-10" db="EMBL/GenBank/DDBJ databases">
        <title>Anaerobic single-cell dispensing facilitates the cultivation of human gut bacteria.</title>
        <authorList>
            <person name="Afrizal A."/>
        </authorList>
    </citation>
    <scope>NUCLEOTIDE SEQUENCE</scope>
    <source>
        <strain evidence="1">CLA-AA-H215</strain>
    </source>
</reference>
<name>A0AAE3JID0_9FIRM</name>